<keyword evidence="2" id="KW-1185">Reference proteome</keyword>
<proteinExistence type="predicted"/>
<dbReference type="EMBL" id="VRZA01000004">
    <property type="protein sequence ID" value="TXS92818.1"/>
    <property type="molecule type" value="Genomic_DNA"/>
</dbReference>
<comment type="caution">
    <text evidence="1">The sequence shown here is derived from an EMBL/GenBank/DDBJ whole genome shotgun (WGS) entry which is preliminary data.</text>
</comment>
<evidence type="ECO:0000313" key="1">
    <source>
        <dbReference type="EMBL" id="TXS92818.1"/>
    </source>
</evidence>
<name>A0A5C8ZWK4_9GAMM</name>
<sequence length="133" mass="14712">MYVTAEHLRDQVIRPTLKYLGVWNPGTETLLLDAAVSAPDLGLFSARKDGLGLFHITAAQHRDIWDRYLAFKPEMASRIRGLASQRAFLSDPDSELTTNLSYCTAIAWLLHQRAAGSNRQDAPQPASAARFSA</sequence>
<dbReference type="Proteomes" id="UP000321039">
    <property type="component" value="Unassembled WGS sequence"/>
</dbReference>
<evidence type="ECO:0000313" key="2">
    <source>
        <dbReference type="Proteomes" id="UP000321039"/>
    </source>
</evidence>
<protein>
    <submittedName>
        <fullName evidence="1">Uncharacterized protein</fullName>
    </submittedName>
</protein>
<gene>
    <name evidence="1" type="ORF">FV139_12675</name>
</gene>
<dbReference type="RefSeq" id="WP_148068821.1">
    <property type="nucleotide sequence ID" value="NZ_VRZA01000004.1"/>
</dbReference>
<accession>A0A5C8ZWK4</accession>
<reference evidence="1 2" key="1">
    <citation type="submission" date="2019-08" db="EMBL/GenBank/DDBJ databases">
        <title>Parahaliea maris sp. nov., isolated from the surface seawater.</title>
        <authorList>
            <person name="Liu Y."/>
        </authorList>
    </citation>
    <scope>NUCLEOTIDE SEQUENCE [LARGE SCALE GENOMIC DNA]</scope>
    <source>
        <strain evidence="1 2">HSLHS9</strain>
    </source>
</reference>
<dbReference type="AlphaFoldDB" id="A0A5C8ZWK4"/>
<organism evidence="1 2">
    <name type="scientific">Parahaliea maris</name>
    <dbReference type="NCBI Taxonomy" id="2716870"/>
    <lineage>
        <taxon>Bacteria</taxon>
        <taxon>Pseudomonadati</taxon>
        <taxon>Pseudomonadota</taxon>
        <taxon>Gammaproteobacteria</taxon>
        <taxon>Cellvibrionales</taxon>
        <taxon>Halieaceae</taxon>
        <taxon>Parahaliea</taxon>
    </lineage>
</organism>